<dbReference type="PRINTS" id="PR00455">
    <property type="entry name" value="HTHTETR"/>
</dbReference>
<gene>
    <name evidence="4" type="ORF">Aco04nite_00010</name>
</gene>
<keyword evidence="5" id="KW-1185">Reference proteome</keyword>
<dbReference type="Pfam" id="PF00440">
    <property type="entry name" value="TetR_N"/>
    <property type="match status" value="1"/>
</dbReference>
<evidence type="ECO:0000256" key="2">
    <source>
        <dbReference type="PROSITE-ProRule" id="PRU00335"/>
    </source>
</evidence>
<dbReference type="AlphaFoldDB" id="A0A919VQV9"/>
<dbReference type="GO" id="GO:0000976">
    <property type="term" value="F:transcription cis-regulatory region binding"/>
    <property type="evidence" value="ECO:0007669"/>
    <property type="project" value="TreeGrafter"/>
</dbReference>
<evidence type="ECO:0000256" key="1">
    <source>
        <dbReference type="ARBA" id="ARBA00023125"/>
    </source>
</evidence>
<name>A0A919VQV9_9ACTN</name>
<dbReference type="PROSITE" id="PS50977">
    <property type="entry name" value="HTH_TETR_2"/>
    <property type="match status" value="1"/>
</dbReference>
<dbReference type="Proteomes" id="UP000680865">
    <property type="component" value="Unassembled WGS sequence"/>
</dbReference>
<dbReference type="InterPro" id="IPR050109">
    <property type="entry name" value="HTH-type_TetR-like_transc_reg"/>
</dbReference>
<sequence>MAPQATGRRAEYAAATRDAILAAARELFVSQGYFGTRVEDIARTARVAPATVYAVGGGKNGLLRELIETAVRSGENDTIRARLSTHTDARELISFVVDTSRAKFEQWSPLMRQVIAAAPREPGVRESLDVAHASLRDTLARTADRLAELGALRPGLDAAAATDVLWFYLGNSAYFTMTDDLSWSLPRAAAWLEENLTFALLGPSNT</sequence>
<dbReference type="SUPFAM" id="SSF48498">
    <property type="entry name" value="Tetracyclin repressor-like, C-terminal domain"/>
    <property type="match status" value="1"/>
</dbReference>
<evidence type="ECO:0000313" key="5">
    <source>
        <dbReference type="Proteomes" id="UP000680865"/>
    </source>
</evidence>
<dbReference type="EMBL" id="BOQP01000001">
    <property type="protein sequence ID" value="GIM66006.1"/>
    <property type="molecule type" value="Genomic_DNA"/>
</dbReference>
<dbReference type="RefSeq" id="WP_212995130.1">
    <property type="nucleotide sequence ID" value="NZ_BAAATW010000001.1"/>
</dbReference>
<dbReference type="GO" id="GO:0003700">
    <property type="term" value="F:DNA-binding transcription factor activity"/>
    <property type="evidence" value="ECO:0007669"/>
    <property type="project" value="TreeGrafter"/>
</dbReference>
<feature type="domain" description="HTH tetR-type" evidence="3">
    <location>
        <begin position="14"/>
        <end position="74"/>
    </location>
</feature>
<dbReference type="InterPro" id="IPR036271">
    <property type="entry name" value="Tet_transcr_reg_TetR-rel_C_sf"/>
</dbReference>
<evidence type="ECO:0000259" key="3">
    <source>
        <dbReference type="PROSITE" id="PS50977"/>
    </source>
</evidence>
<protein>
    <submittedName>
        <fullName evidence="4">TetR family transcriptional regulator</fullName>
    </submittedName>
</protein>
<dbReference type="PANTHER" id="PTHR30055">
    <property type="entry name" value="HTH-TYPE TRANSCRIPTIONAL REGULATOR RUTR"/>
    <property type="match status" value="1"/>
</dbReference>
<dbReference type="Gene3D" id="1.10.357.10">
    <property type="entry name" value="Tetracycline Repressor, domain 2"/>
    <property type="match status" value="1"/>
</dbReference>
<comment type="caution">
    <text evidence="4">The sequence shown here is derived from an EMBL/GenBank/DDBJ whole genome shotgun (WGS) entry which is preliminary data.</text>
</comment>
<organism evidence="4 5">
    <name type="scientific">Winogradskya consettensis</name>
    <dbReference type="NCBI Taxonomy" id="113560"/>
    <lineage>
        <taxon>Bacteria</taxon>
        <taxon>Bacillati</taxon>
        <taxon>Actinomycetota</taxon>
        <taxon>Actinomycetes</taxon>
        <taxon>Micromonosporales</taxon>
        <taxon>Micromonosporaceae</taxon>
        <taxon>Winogradskya</taxon>
    </lineage>
</organism>
<dbReference type="PANTHER" id="PTHR30055:SF226">
    <property type="entry name" value="HTH-TYPE TRANSCRIPTIONAL REGULATOR PKSA"/>
    <property type="match status" value="1"/>
</dbReference>
<dbReference type="InterPro" id="IPR009057">
    <property type="entry name" value="Homeodomain-like_sf"/>
</dbReference>
<feature type="DNA-binding region" description="H-T-H motif" evidence="2">
    <location>
        <begin position="37"/>
        <end position="56"/>
    </location>
</feature>
<proteinExistence type="predicted"/>
<evidence type="ECO:0000313" key="4">
    <source>
        <dbReference type="EMBL" id="GIM66006.1"/>
    </source>
</evidence>
<keyword evidence="1 2" id="KW-0238">DNA-binding</keyword>
<dbReference type="InterPro" id="IPR001647">
    <property type="entry name" value="HTH_TetR"/>
</dbReference>
<accession>A0A919VQV9</accession>
<reference evidence="4" key="1">
    <citation type="submission" date="2021-03" db="EMBL/GenBank/DDBJ databases">
        <title>Whole genome shotgun sequence of Actinoplanes consettensis NBRC 14913.</title>
        <authorList>
            <person name="Komaki H."/>
            <person name="Tamura T."/>
        </authorList>
    </citation>
    <scope>NUCLEOTIDE SEQUENCE</scope>
    <source>
        <strain evidence="4">NBRC 14913</strain>
    </source>
</reference>
<dbReference type="Gene3D" id="1.10.10.60">
    <property type="entry name" value="Homeodomain-like"/>
    <property type="match status" value="1"/>
</dbReference>
<dbReference type="SUPFAM" id="SSF46689">
    <property type="entry name" value="Homeodomain-like"/>
    <property type="match status" value="1"/>
</dbReference>